<organism evidence="4">
    <name type="scientific">Gongylonema pulchrum</name>
    <dbReference type="NCBI Taxonomy" id="637853"/>
    <lineage>
        <taxon>Eukaryota</taxon>
        <taxon>Metazoa</taxon>
        <taxon>Ecdysozoa</taxon>
        <taxon>Nematoda</taxon>
        <taxon>Chromadorea</taxon>
        <taxon>Rhabditida</taxon>
        <taxon>Spirurina</taxon>
        <taxon>Spiruromorpha</taxon>
        <taxon>Spiruroidea</taxon>
        <taxon>Gongylonematidae</taxon>
        <taxon>Gongylonema</taxon>
    </lineage>
</organism>
<dbReference type="InterPro" id="IPR042097">
    <property type="entry name" value="Aminopeptidase_N-like_N_sf"/>
</dbReference>
<dbReference type="AlphaFoldDB" id="A0A183DK97"/>
<dbReference type="GO" id="GO:0042277">
    <property type="term" value="F:peptide binding"/>
    <property type="evidence" value="ECO:0007669"/>
    <property type="project" value="TreeGrafter"/>
</dbReference>
<dbReference type="PANTHER" id="PTHR11533">
    <property type="entry name" value="PROTEASE M1 ZINC METALLOPROTEASE"/>
    <property type="match status" value="1"/>
</dbReference>
<gene>
    <name evidence="2" type="ORF">GPUH_LOCUS9139</name>
</gene>
<dbReference type="GO" id="GO:0005615">
    <property type="term" value="C:extracellular space"/>
    <property type="evidence" value="ECO:0007669"/>
    <property type="project" value="TreeGrafter"/>
</dbReference>
<dbReference type="Gene3D" id="2.60.40.1730">
    <property type="entry name" value="tricorn interacting facor f3 domain"/>
    <property type="match status" value="1"/>
</dbReference>
<evidence type="ECO:0000313" key="4">
    <source>
        <dbReference type="WBParaSite" id="GPUH_0000914801-mRNA-1"/>
    </source>
</evidence>
<dbReference type="InterPro" id="IPR045357">
    <property type="entry name" value="Aminopeptidase_N-like_N"/>
</dbReference>
<reference evidence="2 3" key="2">
    <citation type="submission" date="2018-11" db="EMBL/GenBank/DDBJ databases">
        <authorList>
            <consortium name="Pathogen Informatics"/>
        </authorList>
    </citation>
    <scope>NUCLEOTIDE SEQUENCE [LARGE SCALE GENOMIC DNA]</scope>
</reference>
<dbReference type="SUPFAM" id="SSF63737">
    <property type="entry name" value="Leukotriene A4 hydrolase N-terminal domain"/>
    <property type="match status" value="1"/>
</dbReference>
<proteinExistence type="predicted"/>
<dbReference type="GO" id="GO:0016020">
    <property type="term" value="C:membrane"/>
    <property type="evidence" value="ECO:0007669"/>
    <property type="project" value="TreeGrafter"/>
</dbReference>
<dbReference type="Proteomes" id="UP000271098">
    <property type="component" value="Unassembled WGS sequence"/>
</dbReference>
<feature type="domain" description="Aminopeptidase N-like N-terminal" evidence="1">
    <location>
        <begin position="5"/>
        <end position="127"/>
    </location>
</feature>
<dbReference type="InterPro" id="IPR050344">
    <property type="entry name" value="Peptidase_M1_aminopeptidases"/>
</dbReference>
<dbReference type="Pfam" id="PF17900">
    <property type="entry name" value="Peptidase_M1_N"/>
    <property type="match status" value="1"/>
</dbReference>
<reference evidence="4" key="1">
    <citation type="submission" date="2016-06" db="UniProtKB">
        <authorList>
            <consortium name="WormBaseParasite"/>
        </authorList>
    </citation>
    <scope>IDENTIFICATION</scope>
</reference>
<dbReference type="GO" id="GO:0005737">
    <property type="term" value="C:cytoplasm"/>
    <property type="evidence" value="ECO:0007669"/>
    <property type="project" value="TreeGrafter"/>
</dbReference>
<dbReference type="GO" id="GO:0006508">
    <property type="term" value="P:proteolysis"/>
    <property type="evidence" value="ECO:0007669"/>
    <property type="project" value="TreeGrafter"/>
</dbReference>
<dbReference type="GO" id="GO:0008270">
    <property type="term" value="F:zinc ion binding"/>
    <property type="evidence" value="ECO:0007669"/>
    <property type="project" value="TreeGrafter"/>
</dbReference>
<dbReference type="PANTHER" id="PTHR11533:SF299">
    <property type="entry name" value="AMINOPEPTIDASE"/>
    <property type="match status" value="1"/>
</dbReference>
<sequence length="136" mass="15863">MKVLPTRYNLRVQIYLPGYIDLPADKWGRFEAQVTIEFRISAPTDQITLNADELQFDSFRLLGENHNAIKSMSLNATIQTVVFKLSEKLRGDETHAIQIKYSGKMGNLSGLYMIRYPDENGQERFVIRFYEHQYPK</sequence>
<evidence type="ECO:0000313" key="2">
    <source>
        <dbReference type="EMBL" id="VDK68552.1"/>
    </source>
</evidence>
<accession>A0A183DK97</accession>
<keyword evidence="3" id="KW-1185">Reference proteome</keyword>
<evidence type="ECO:0000259" key="1">
    <source>
        <dbReference type="Pfam" id="PF17900"/>
    </source>
</evidence>
<dbReference type="EMBL" id="UYRT01028863">
    <property type="protein sequence ID" value="VDK68552.1"/>
    <property type="molecule type" value="Genomic_DNA"/>
</dbReference>
<dbReference type="GO" id="GO:0070006">
    <property type="term" value="F:metalloaminopeptidase activity"/>
    <property type="evidence" value="ECO:0007669"/>
    <property type="project" value="TreeGrafter"/>
</dbReference>
<name>A0A183DK97_9BILA</name>
<protein>
    <submittedName>
        <fullName evidence="4">Peptidase_M1_N domain-containing protein</fullName>
    </submittedName>
</protein>
<dbReference type="WBParaSite" id="GPUH_0000914801-mRNA-1">
    <property type="protein sequence ID" value="GPUH_0000914801-mRNA-1"/>
    <property type="gene ID" value="GPUH_0000914801"/>
</dbReference>
<dbReference type="GO" id="GO:0043171">
    <property type="term" value="P:peptide catabolic process"/>
    <property type="evidence" value="ECO:0007669"/>
    <property type="project" value="TreeGrafter"/>
</dbReference>
<evidence type="ECO:0000313" key="3">
    <source>
        <dbReference type="Proteomes" id="UP000271098"/>
    </source>
</evidence>